<protein>
    <submittedName>
        <fullName evidence="4">Uncharacterized protein</fullName>
    </submittedName>
</protein>
<organism evidence="4 5">
    <name type="scientific">Heyndrickxia oleronia</name>
    <dbReference type="NCBI Taxonomy" id="38875"/>
    <lineage>
        <taxon>Bacteria</taxon>
        <taxon>Bacillati</taxon>
        <taxon>Bacillota</taxon>
        <taxon>Bacilli</taxon>
        <taxon>Bacillales</taxon>
        <taxon>Bacillaceae</taxon>
        <taxon>Heyndrickxia</taxon>
    </lineage>
</organism>
<dbReference type="Gene3D" id="1.10.10.10">
    <property type="entry name" value="Winged helix-like DNA-binding domain superfamily/Winged helix DNA-binding domain"/>
    <property type="match status" value="1"/>
</dbReference>
<keyword evidence="1" id="KW-0805">Transcription regulation</keyword>
<dbReference type="AlphaFoldDB" id="A0A8E2I822"/>
<evidence type="ECO:0000313" key="4">
    <source>
        <dbReference type="EMBL" id="OOP68342.1"/>
    </source>
</evidence>
<dbReference type="GO" id="GO:0003700">
    <property type="term" value="F:DNA-binding transcription factor activity"/>
    <property type="evidence" value="ECO:0007669"/>
    <property type="project" value="InterPro"/>
</dbReference>
<name>A0A8E2I822_9BACI</name>
<dbReference type="SMART" id="SM00345">
    <property type="entry name" value="HTH_GNTR"/>
    <property type="match status" value="1"/>
</dbReference>
<keyword evidence="2" id="KW-0238">DNA-binding</keyword>
<dbReference type="EMBL" id="MTLA01000117">
    <property type="protein sequence ID" value="OOP68342.1"/>
    <property type="molecule type" value="Genomic_DNA"/>
</dbReference>
<keyword evidence="5" id="KW-1185">Reference proteome</keyword>
<gene>
    <name evidence="4" type="ORF">BWZ43_10985</name>
</gene>
<dbReference type="GO" id="GO:0003677">
    <property type="term" value="F:DNA binding"/>
    <property type="evidence" value="ECO:0007669"/>
    <property type="project" value="UniProtKB-KW"/>
</dbReference>
<proteinExistence type="predicted"/>
<dbReference type="PROSITE" id="PS50949">
    <property type="entry name" value="HTH_GNTR"/>
    <property type="match status" value="1"/>
</dbReference>
<dbReference type="Pfam" id="PF00392">
    <property type="entry name" value="GntR"/>
    <property type="match status" value="1"/>
</dbReference>
<keyword evidence="3" id="KW-0804">Transcription</keyword>
<dbReference type="GeneID" id="79867409"/>
<dbReference type="PANTHER" id="PTHR43537">
    <property type="entry name" value="TRANSCRIPTIONAL REGULATOR, GNTR FAMILY"/>
    <property type="match status" value="1"/>
</dbReference>
<dbReference type="InterPro" id="IPR036390">
    <property type="entry name" value="WH_DNA-bd_sf"/>
</dbReference>
<reference evidence="4 5" key="1">
    <citation type="submission" date="2017-01" db="EMBL/GenBank/DDBJ databases">
        <title>Draft genome sequence of Bacillus oleronius.</title>
        <authorList>
            <person name="Allam M."/>
        </authorList>
    </citation>
    <scope>NUCLEOTIDE SEQUENCE [LARGE SCALE GENOMIC DNA]</scope>
    <source>
        <strain evidence="4 5">DSM 9356</strain>
    </source>
</reference>
<dbReference type="Proteomes" id="UP000189761">
    <property type="component" value="Unassembled WGS sequence"/>
</dbReference>
<dbReference type="PRINTS" id="PR00035">
    <property type="entry name" value="HTHGNTR"/>
</dbReference>
<dbReference type="SUPFAM" id="SSF46785">
    <property type="entry name" value="Winged helix' DNA-binding domain"/>
    <property type="match status" value="1"/>
</dbReference>
<accession>A0A8E2I822</accession>
<comment type="caution">
    <text evidence="4">The sequence shown here is derived from an EMBL/GenBank/DDBJ whole genome shotgun (WGS) entry which is preliminary data.</text>
</comment>
<dbReference type="InterPro" id="IPR000524">
    <property type="entry name" value="Tscrpt_reg_HTH_GntR"/>
</dbReference>
<evidence type="ECO:0000256" key="1">
    <source>
        <dbReference type="ARBA" id="ARBA00023015"/>
    </source>
</evidence>
<dbReference type="InterPro" id="IPR036388">
    <property type="entry name" value="WH-like_DNA-bd_sf"/>
</dbReference>
<dbReference type="PANTHER" id="PTHR43537:SF54">
    <property type="entry name" value="TRANSCRIPTIONAL REGULATOR, GNTR FAMILY"/>
    <property type="match status" value="1"/>
</dbReference>
<evidence type="ECO:0000256" key="3">
    <source>
        <dbReference type="ARBA" id="ARBA00023163"/>
    </source>
</evidence>
<evidence type="ECO:0000256" key="2">
    <source>
        <dbReference type="ARBA" id="ARBA00023125"/>
    </source>
</evidence>
<sequence length="205" mass="24006">MEKQTSKTKAYLEIVNQIRQMIHDDGLVSGDKLPSERELSERLNIGRSSVREGLRALELLGLIETRRGEGTFLRDFADHYLVELLSTFILQDEKVKNDVFVTKELLEKGAIRLIIQQKDKDSIFLLKTKMEQGVYLLEDDFFFELVQLTNIRLLLKIWLLIKEYASQLNVSREINNIEPYKKLINAILDEDLLLSLHLYEQIRKL</sequence>
<dbReference type="CDD" id="cd07377">
    <property type="entry name" value="WHTH_GntR"/>
    <property type="match status" value="1"/>
</dbReference>
<evidence type="ECO:0000313" key="5">
    <source>
        <dbReference type="Proteomes" id="UP000189761"/>
    </source>
</evidence>
<dbReference type="RefSeq" id="WP_071976967.1">
    <property type="nucleotide sequence ID" value="NZ_BOQX01000002.1"/>
</dbReference>